<gene>
    <name evidence="2" type="ORF">BX592_116124</name>
</gene>
<dbReference type="EMBL" id="SORE01000016">
    <property type="protein sequence ID" value="TDY44476.1"/>
    <property type="molecule type" value="Genomic_DNA"/>
</dbReference>
<keyword evidence="1" id="KW-0472">Membrane</keyword>
<dbReference type="AlphaFoldDB" id="A0A4R8LK78"/>
<comment type="caution">
    <text evidence="2">The sequence shown here is derived from an EMBL/GenBank/DDBJ whole genome shotgun (WGS) entry which is preliminary data.</text>
</comment>
<proteinExistence type="predicted"/>
<sequence>MVIFFLRMLKGSLFVGLFILSLKVVRTYPIPMTGEQVEWWLCLSEKLDISDLENIWVPVTCLADLIIAFFLYIGVIKLWKTLQTKRRTNRRGSRAGS</sequence>
<keyword evidence="1" id="KW-1133">Transmembrane helix</keyword>
<feature type="transmembrane region" description="Helical" evidence="1">
    <location>
        <begin position="55"/>
        <end position="79"/>
    </location>
</feature>
<evidence type="ECO:0000313" key="3">
    <source>
        <dbReference type="Proteomes" id="UP000295509"/>
    </source>
</evidence>
<evidence type="ECO:0000313" key="2">
    <source>
        <dbReference type="EMBL" id="TDY44476.1"/>
    </source>
</evidence>
<dbReference type="Proteomes" id="UP000295509">
    <property type="component" value="Unassembled WGS sequence"/>
</dbReference>
<reference evidence="2 3" key="1">
    <citation type="submission" date="2019-03" db="EMBL/GenBank/DDBJ databases">
        <title>Genomic Encyclopedia of Type Strains, Phase III (KMG-III): the genomes of soil and plant-associated and newly described type strains.</title>
        <authorList>
            <person name="Whitman W."/>
        </authorList>
    </citation>
    <scope>NUCLEOTIDE SEQUENCE [LARGE SCALE GENOMIC DNA]</scope>
    <source>
        <strain evidence="2 3">LMG 29544</strain>
    </source>
</reference>
<keyword evidence="1" id="KW-0812">Transmembrane</keyword>
<accession>A0A4R8LK78</accession>
<organism evidence="2 3">
    <name type="scientific">Paraburkholderia rhizosphaerae</name>
    <dbReference type="NCBI Taxonomy" id="480658"/>
    <lineage>
        <taxon>Bacteria</taxon>
        <taxon>Pseudomonadati</taxon>
        <taxon>Pseudomonadota</taxon>
        <taxon>Betaproteobacteria</taxon>
        <taxon>Burkholderiales</taxon>
        <taxon>Burkholderiaceae</taxon>
        <taxon>Paraburkholderia</taxon>
    </lineage>
</organism>
<protein>
    <submittedName>
        <fullName evidence="2">Uncharacterized protein</fullName>
    </submittedName>
</protein>
<name>A0A4R8LK78_9BURK</name>
<evidence type="ECO:0000256" key="1">
    <source>
        <dbReference type="SAM" id="Phobius"/>
    </source>
</evidence>
<keyword evidence="3" id="KW-1185">Reference proteome</keyword>